<dbReference type="GO" id="GO:0005829">
    <property type="term" value="C:cytosol"/>
    <property type="evidence" value="ECO:0007669"/>
    <property type="project" value="TreeGrafter"/>
</dbReference>
<keyword evidence="2 6" id="KW-0489">Methyltransferase</keyword>
<dbReference type="PANTHER" id="PTHR42786:SF2">
    <property type="entry name" value="TRNA (CYTIDINE_URIDINE-2'-O-)-METHYLTRANSFERASE TRMJ"/>
    <property type="match status" value="1"/>
</dbReference>
<dbReference type="PANTHER" id="PTHR42786">
    <property type="entry name" value="TRNA/RRNA METHYLTRANSFERASE"/>
    <property type="match status" value="1"/>
</dbReference>
<dbReference type="FunCoup" id="D4H7K4">
    <property type="interactions" value="150"/>
</dbReference>
<dbReference type="AlphaFoldDB" id="D4H7K4"/>
<evidence type="ECO:0000313" key="6">
    <source>
        <dbReference type="EMBL" id="ADD68003.1"/>
    </source>
</evidence>
<keyword evidence="3 6" id="KW-0808">Transferase</keyword>
<feature type="domain" description="tRNA/rRNA methyltransferase SpoU type" evidence="5">
    <location>
        <begin position="4"/>
        <end position="152"/>
    </location>
</feature>
<dbReference type="KEGG" id="dap:Dacet_1231"/>
<dbReference type="RefSeq" id="WP_013010525.1">
    <property type="nucleotide sequence ID" value="NC_013943.1"/>
</dbReference>
<protein>
    <submittedName>
        <fullName evidence="6">tRNA/rRNA methyltransferase (SpoU)</fullName>
    </submittedName>
</protein>
<dbReference type="Gene3D" id="3.40.1280.10">
    <property type="match status" value="1"/>
</dbReference>
<keyword evidence="7" id="KW-1185">Reference proteome</keyword>
<organism evidence="6 7">
    <name type="scientific">Denitrovibrio acetiphilus (strain DSM 12809 / NBRC 114555 / N2460)</name>
    <dbReference type="NCBI Taxonomy" id="522772"/>
    <lineage>
        <taxon>Bacteria</taxon>
        <taxon>Pseudomonadati</taxon>
        <taxon>Deferribacterota</taxon>
        <taxon>Deferribacteres</taxon>
        <taxon>Deferribacterales</taxon>
        <taxon>Geovibrionaceae</taxon>
        <taxon>Denitrovibrio</taxon>
    </lineage>
</organism>
<dbReference type="GO" id="GO:0003723">
    <property type="term" value="F:RNA binding"/>
    <property type="evidence" value="ECO:0007669"/>
    <property type="project" value="InterPro"/>
</dbReference>
<dbReference type="eggNOG" id="COG0565">
    <property type="taxonomic scope" value="Bacteria"/>
</dbReference>
<dbReference type="InterPro" id="IPR029028">
    <property type="entry name" value="Alpha/beta_knot_MTases"/>
</dbReference>
<gene>
    <name evidence="6" type="ordered locus">Dacet_1231</name>
</gene>
<evidence type="ECO:0000313" key="7">
    <source>
        <dbReference type="Proteomes" id="UP000002012"/>
    </source>
</evidence>
<evidence type="ECO:0000256" key="4">
    <source>
        <dbReference type="ARBA" id="ARBA00022691"/>
    </source>
</evidence>
<dbReference type="Pfam" id="PF00588">
    <property type="entry name" value="SpoU_methylase"/>
    <property type="match status" value="1"/>
</dbReference>
<dbReference type="SUPFAM" id="SSF75217">
    <property type="entry name" value="alpha/beta knot"/>
    <property type="match status" value="1"/>
</dbReference>
<dbReference type="PaxDb" id="522772-Dacet_1231"/>
<comment type="similarity">
    <text evidence="1">Belongs to the class IV-like SAM-binding methyltransferase superfamily. RNA methyltransferase TrmH family.</text>
</comment>
<dbReference type="Proteomes" id="UP000002012">
    <property type="component" value="Chromosome"/>
</dbReference>
<name>D4H7K4_DENA2</name>
<dbReference type="EMBL" id="CP001968">
    <property type="protein sequence ID" value="ADD68003.1"/>
    <property type="molecule type" value="Genomic_DNA"/>
</dbReference>
<dbReference type="CDD" id="cd18093">
    <property type="entry name" value="SpoU-like_TrmJ"/>
    <property type="match status" value="1"/>
</dbReference>
<dbReference type="InParanoid" id="D4H7K4"/>
<dbReference type="STRING" id="522772.Dacet_1231"/>
<dbReference type="InterPro" id="IPR001537">
    <property type="entry name" value="SpoU_MeTrfase"/>
</dbReference>
<dbReference type="PIRSF" id="PIRSF004808">
    <property type="entry name" value="LasT"/>
    <property type="match status" value="1"/>
</dbReference>
<dbReference type="InterPro" id="IPR029026">
    <property type="entry name" value="tRNA_m1G_MTases_N"/>
</dbReference>
<reference evidence="6 7" key="1">
    <citation type="journal article" date="2010" name="Stand. Genomic Sci.">
        <title>Complete genome sequence of Denitrovibrio acetiphilus type strain (N2460).</title>
        <authorList>
            <person name="Kiss H."/>
            <person name="Lang E."/>
            <person name="Lapidus A."/>
            <person name="Copeland A."/>
            <person name="Nolan M."/>
            <person name="Glavina Del Rio T."/>
            <person name="Chen F."/>
            <person name="Lucas S."/>
            <person name="Tice H."/>
            <person name="Cheng J.F."/>
            <person name="Han C."/>
            <person name="Goodwin L."/>
            <person name="Pitluck S."/>
            <person name="Liolios K."/>
            <person name="Pati A."/>
            <person name="Ivanova N."/>
            <person name="Mavromatis K."/>
            <person name="Chen A."/>
            <person name="Palaniappan K."/>
            <person name="Land M."/>
            <person name="Hauser L."/>
            <person name="Chang Y.J."/>
            <person name="Jeffries C.D."/>
            <person name="Detter J.C."/>
            <person name="Brettin T."/>
            <person name="Spring S."/>
            <person name="Rohde M."/>
            <person name="Goker M."/>
            <person name="Woyke T."/>
            <person name="Bristow J."/>
            <person name="Eisen J.A."/>
            <person name="Markowitz V."/>
            <person name="Hugenholtz P."/>
            <person name="Kyrpides N.C."/>
            <person name="Klenk H.P."/>
        </authorList>
    </citation>
    <scope>NUCLEOTIDE SEQUENCE [LARGE SCALE GENOMIC DNA]</scope>
    <source>
        <strain evidence="7">DSM 12809 / NBRC 114555 / N2460</strain>
    </source>
</reference>
<dbReference type="GO" id="GO:0002128">
    <property type="term" value="P:tRNA nucleoside ribose methylation"/>
    <property type="evidence" value="ECO:0007669"/>
    <property type="project" value="TreeGrafter"/>
</dbReference>
<dbReference type="GO" id="GO:0008173">
    <property type="term" value="F:RNA methyltransferase activity"/>
    <property type="evidence" value="ECO:0007669"/>
    <property type="project" value="InterPro"/>
</dbReference>
<dbReference type="HOGENOM" id="CLU_056931_3_1_0"/>
<evidence type="ECO:0000256" key="1">
    <source>
        <dbReference type="ARBA" id="ARBA00007228"/>
    </source>
</evidence>
<keyword evidence="4" id="KW-0949">S-adenosyl-L-methionine</keyword>
<accession>D4H7K4</accession>
<evidence type="ECO:0000259" key="5">
    <source>
        <dbReference type="Pfam" id="PF00588"/>
    </source>
</evidence>
<proteinExistence type="inferred from homology"/>
<evidence type="ECO:0000256" key="3">
    <source>
        <dbReference type="ARBA" id="ARBA00022679"/>
    </source>
</evidence>
<sequence length="240" mass="26978">MKGVNVLLSRLEGPVNLGFIARAMANTGFSSLSYTGTVPYNHEDALKFAVHASDILENAYHPETFEELISTSDVVIGFTPRSPFSTNNLPYEELKDFVSETVSTGLKVGLLFGNEASGLNNKELSACAHRVSLPTSADYISMNLAQAVLVSLWQIKDIEPDKEAEAEYADRNTIGTLLQRIKDHLELIEYFNDQNPDHIWKEIRQMIESKRLTKREAELMLSVFGKSISRYSYLLNKIKK</sequence>
<evidence type="ECO:0000256" key="2">
    <source>
        <dbReference type="ARBA" id="ARBA00022603"/>
    </source>
</evidence>
<dbReference type="Gene3D" id="1.10.8.590">
    <property type="match status" value="1"/>
</dbReference>
<dbReference type="InterPro" id="IPR004384">
    <property type="entry name" value="RNA_MeTrfase_TrmJ/LasT"/>
</dbReference>